<dbReference type="SUPFAM" id="SSF47113">
    <property type="entry name" value="Histone-fold"/>
    <property type="match status" value="1"/>
</dbReference>
<dbReference type="OrthoDB" id="9448092at2759"/>
<dbReference type="InterPro" id="IPR007125">
    <property type="entry name" value="H2A/H2B/H3"/>
</dbReference>
<evidence type="ECO:0000313" key="3">
    <source>
        <dbReference type="EMBL" id="ROT71351.1"/>
    </source>
</evidence>
<dbReference type="STRING" id="6689.A0A423T4I0"/>
<dbReference type="PANTHER" id="PTHR23428">
    <property type="entry name" value="HISTONE H2B"/>
    <property type="match status" value="1"/>
</dbReference>
<accession>A0A423T4I0</accession>
<protein>
    <recommendedName>
        <fullName evidence="2">Core Histone H2A/H2B/H3 domain-containing protein</fullName>
    </recommendedName>
</protein>
<dbReference type="CDD" id="cd22910">
    <property type="entry name" value="HFD_H2B"/>
    <property type="match status" value="1"/>
</dbReference>
<reference evidence="3 4" key="1">
    <citation type="submission" date="2018-04" db="EMBL/GenBank/DDBJ databases">
        <authorList>
            <person name="Zhang X."/>
            <person name="Yuan J."/>
            <person name="Li F."/>
            <person name="Xiang J."/>
        </authorList>
    </citation>
    <scope>NUCLEOTIDE SEQUENCE [LARGE SCALE GENOMIC DNA]</scope>
    <source>
        <tissue evidence="3">Muscle</tissue>
    </source>
</reference>
<dbReference type="GO" id="GO:0046982">
    <property type="term" value="F:protein heterodimerization activity"/>
    <property type="evidence" value="ECO:0007669"/>
    <property type="project" value="InterPro"/>
</dbReference>
<dbReference type="GO" id="GO:0030527">
    <property type="term" value="F:structural constituent of chromatin"/>
    <property type="evidence" value="ECO:0007669"/>
    <property type="project" value="InterPro"/>
</dbReference>
<dbReference type="AlphaFoldDB" id="A0A423T4I0"/>
<dbReference type="PRINTS" id="PR00621">
    <property type="entry name" value="HISTONEH2B"/>
</dbReference>
<sequence length="193" mass="21638">MSKRVLKQAAQLGREFDEKKEALKEAIEDKARKVDGKLADLAEPNAKKAAKPIAKKAVKPIAKKAVEFLQKHGDLSSDVSDVAQSQAASFLRPAIVRRRRRSESYRLYITRLVKDLDPASGITQSGLAVMDNLTCDLFERLAHASTDLIKVGKRLTLSERDVEAAVKLHLKGELRRECEREARAAVKRFKTYQ</sequence>
<comment type="caution">
    <text evidence="3">The sequence shown here is derived from an EMBL/GenBank/DDBJ whole genome shotgun (WGS) entry which is preliminary data.</text>
</comment>
<proteinExistence type="inferred from homology"/>
<evidence type="ECO:0000313" key="4">
    <source>
        <dbReference type="Proteomes" id="UP000283509"/>
    </source>
</evidence>
<dbReference type="GO" id="GO:0003677">
    <property type="term" value="F:DNA binding"/>
    <property type="evidence" value="ECO:0007669"/>
    <property type="project" value="InterPro"/>
</dbReference>
<comment type="similarity">
    <text evidence="1">Belongs to the histone H2B family.</text>
</comment>
<dbReference type="InterPro" id="IPR000558">
    <property type="entry name" value="Histone_H2B"/>
</dbReference>
<organism evidence="3 4">
    <name type="scientific">Penaeus vannamei</name>
    <name type="common">Whiteleg shrimp</name>
    <name type="synonym">Litopenaeus vannamei</name>
    <dbReference type="NCBI Taxonomy" id="6689"/>
    <lineage>
        <taxon>Eukaryota</taxon>
        <taxon>Metazoa</taxon>
        <taxon>Ecdysozoa</taxon>
        <taxon>Arthropoda</taxon>
        <taxon>Crustacea</taxon>
        <taxon>Multicrustacea</taxon>
        <taxon>Malacostraca</taxon>
        <taxon>Eumalacostraca</taxon>
        <taxon>Eucarida</taxon>
        <taxon>Decapoda</taxon>
        <taxon>Dendrobranchiata</taxon>
        <taxon>Penaeoidea</taxon>
        <taxon>Penaeidae</taxon>
        <taxon>Penaeus</taxon>
    </lineage>
</organism>
<dbReference type="Gene3D" id="1.10.20.10">
    <property type="entry name" value="Histone, subunit A"/>
    <property type="match status" value="1"/>
</dbReference>
<evidence type="ECO:0000259" key="2">
    <source>
        <dbReference type="Pfam" id="PF00125"/>
    </source>
</evidence>
<feature type="domain" description="Core Histone H2A/H2B/H3" evidence="2">
    <location>
        <begin position="98"/>
        <end position="168"/>
    </location>
</feature>
<evidence type="ECO:0000256" key="1">
    <source>
        <dbReference type="ARBA" id="ARBA00006846"/>
    </source>
</evidence>
<dbReference type="SMART" id="SM00427">
    <property type="entry name" value="H2B"/>
    <property type="match status" value="1"/>
</dbReference>
<dbReference type="InterPro" id="IPR009072">
    <property type="entry name" value="Histone-fold"/>
</dbReference>
<name>A0A423T4I0_PENVA</name>
<keyword evidence="4" id="KW-1185">Reference proteome</keyword>
<gene>
    <name evidence="3" type="ORF">C7M84_010323</name>
</gene>
<dbReference type="EMBL" id="QCYY01002305">
    <property type="protein sequence ID" value="ROT71351.1"/>
    <property type="molecule type" value="Genomic_DNA"/>
</dbReference>
<dbReference type="Pfam" id="PF00125">
    <property type="entry name" value="Histone"/>
    <property type="match status" value="1"/>
</dbReference>
<reference evidence="3 4" key="2">
    <citation type="submission" date="2019-01" db="EMBL/GenBank/DDBJ databases">
        <title>The decoding of complex shrimp genome reveals the adaptation for benthos swimmer, frequently molting mechanism and breeding impact on genome.</title>
        <authorList>
            <person name="Sun Y."/>
            <person name="Gao Y."/>
            <person name="Yu Y."/>
        </authorList>
    </citation>
    <scope>NUCLEOTIDE SEQUENCE [LARGE SCALE GENOMIC DNA]</scope>
    <source>
        <tissue evidence="3">Muscle</tissue>
    </source>
</reference>
<dbReference type="Proteomes" id="UP000283509">
    <property type="component" value="Unassembled WGS sequence"/>
</dbReference>
<dbReference type="GO" id="GO:0000786">
    <property type="term" value="C:nucleosome"/>
    <property type="evidence" value="ECO:0007669"/>
    <property type="project" value="InterPro"/>
</dbReference>